<dbReference type="Pfam" id="PF09585">
    <property type="entry name" value="Lin0512_fam"/>
    <property type="match status" value="1"/>
</dbReference>
<keyword evidence="4" id="KW-1185">Reference proteome</keyword>
<evidence type="ECO:0000256" key="2">
    <source>
        <dbReference type="ARBA" id="ARBA00023134"/>
    </source>
</evidence>
<reference evidence="3" key="1">
    <citation type="submission" date="2021-11" db="EMBL/GenBank/DDBJ databases">
        <title>Isoprene-degrading acetogen.</title>
        <authorList>
            <person name="Yang Y."/>
            <person name="Jin H."/>
            <person name="Yan J."/>
        </authorList>
    </citation>
    <scope>NUCLEOTIDE SEQUENCE</scope>
    <source>
        <strain evidence="3">Berkeley</strain>
    </source>
</reference>
<dbReference type="PANTHER" id="PTHR34784:SF1">
    <property type="entry name" value="50S RIBOSOMAL PROTEIN L34"/>
    <property type="match status" value="1"/>
</dbReference>
<dbReference type="InterPro" id="IPR011719">
    <property type="entry name" value="CHP02058"/>
</dbReference>
<keyword evidence="2" id="KW-0342">GTP-binding</keyword>
<keyword evidence="1" id="KW-0547">Nucleotide-binding</keyword>
<sequence>MFLIKKFIIEFGMGMDFHGQDVNKAAGKAIKDAISRSCLIGLNQIHGLTEESLNEKMMIEAIIGVSRPEDLNIEMLKKLFPVGKVTIQARKGGLTTAGLFFPGFGDTDDTIEAAIVCVTVSV</sequence>
<organism evidence="3 4">
    <name type="scientific">Acetobacterium wieringae</name>
    <dbReference type="NCBI Taxonomy" id="52694"/>
    <lineage>
        <taxon>Bacteria</taxon>
        <taxon>Bacillati</taxon>
        <taxon>Bacillota</taxon>
        <taxon>Clostridia</taxon>
        <taxon>Eubacteriales</taxon>
        <taxon>Eubacteriaceae</taxon>
        <taxon>Acetobacterium</taxon>
    </lineage>
</organism>
<evidence type="ECO:0000313" key="3">
    <source>
        <dbReference type="EMBL" id="UYO63587.1"/>
    </source>
</evidence>
<gene>
    <name evidence="3" type="ORF">LNN31_03905</name>
</gene>
<dbReference type="InterPro" id="IPR037103">
    <property type="entry name" value="Tubulin/FtsZ-like_C"/>
</dbReference>
<dbReference type="Proteomes" id="UP001163550">
    <property type="component" value="Chromosome"/>
</dbReference>
<dbReference type="EMBL" id="CP087994">
    <property type="protein sequence ID" value="UYO63587.1"/>
    <property type="molecule type" value="Genomic_DNA"/>
</dbReference>
<evidence type="ECO:0000313" key="4">
    <source>
        <dbReference type="Proteomes" id="UP001163550"/>
    </source>
</evidence>
<dbReference type="NCBIfam" id="TIGR02058">
    <property type="entry name" value="lin0512_fam"/>
    <property type="match status" value="1"/>
</dbReference>
<accession>A0ABY6HGQ9</accession>
<dbReference type="RefSeq" id="WP_228881468.1">
    <property type="nucleotide sequence ID" value="NZ_CABIIK010000034.1"/>
</dbReference>
<dbReference type="PANTHER" id="PTHR34784">
    <property type="entry name" value="50S RIBOSOMAL PROTEIN L34"/>
    <property type="match status" value="1"/>
</dbReference>
<name>A0ABY6HGQ9_9FIRM</name>
<protein>
    <submittedName>
        <fullName evidence="3">Lin0512 family protein</fullName>
    </submittedName>
</protein>
<evidence type="ECO:0000256" key="1">
    <source>
        <dbReference type="ARBA" id="ARBA00022741"/>
    </source>
</evidence>
<dbReference type="Gene3D" id="3.30.1330.20">
    <property type="entry name" value="Tubulin/FtsZ, C-terminal domain"/>
    <property type="match status" value="1"/>
</dbReference>
<proteinExistence type="predicted"/>